<accession>A0A1V1NX79</accession>
<organism evidence="1 2">
    <name type="scientific">Candidatus Magnetoglobus multicellularis str. Araruama</name>
    <dbReference type="NCBI Taxonomy" id="890399"/>
    <lineage>
        <taxon>Bacteria</taxon>
        <taxon>Pseudomonadati</taxon>
        <taxon>Thermodesulfobacteriota</taxon>
        <taxon>Desulfobacteria</taxon>
        <taxon>Desulfobacterales</taxon>
        <taxon>Desulfobacteraceae</taxon>
        <taxon>Candidatus Magnetoglobus</taxon>
    </lineage>
</organism>
<protein>
    <submittedName>
        <fullName evidence="1">Uncharacterized protein</fullName>
    </submittedName>
</protein>
<name>A0A1V1NX79_9BACT</name>
<gene>
    <name evidence="1" type="ORF">OMM_11876</name>
</gene>
<dbReference type="AlphaFoldDB" id="A0A1V1NX79"/>
<feature type="non-terminal residue" evidence="1">
    <location>
        <position position="1"/>
    </location>
</feature>
<reference evidence="2" key="1">
    <citation type="submission" date="2012-11" db="EMBL/GenBank/DDBJ databases">
        <authorList>
            <person name="Lucero-Rivera Y.E."/>
            <person name="Tovar-Ramirez D."/>
        </authorList>
    </citation>
    <scope>NUCLEOTIDE SEQUENCE [LARGE SCALE GENOMIC DNA]</scope>
    <source>
        <strain evidence="2">Araruama</strain>
    </source>
</reference>
<dbReference type="EMBL" id="ATBP01001523">
    <property type="protein sequence ID" value="ETR67173.1"/>
    <property type="molecule type" value="Genomic_DNA"/>
</dbReference>
<comment type="caution">
    <text evidence="1">The sequence shown here is derived from an EMBL/GenBank/DDBJ whole genome shotgun (WGS) entry which is preliminary data.</text>
</comment>
<sequence length="118" mass="13904">LIEDTSQFINISARHGANTYVFKMSCFLVNVQEKGELETLLKTIKTKPSAYADCLYIWKECVKNHFNSETENKNDKIISDKDFDKFWLNNYIRFDTCTSYEKNRLSENAVYIILTMFC</sequence>
<evidence type="ECO:0000313" key="1">
    <source>
        <dbReference type="EMBL" id="ETR67173.1"/>
    </source>
</evidence>
<proteinExistence type="predicted"/>
<evidence type="ECO:0000313" key="2">
    <source>
        <dbReference type="Proteomes" id="UP000189670"/>
    </source>
</evidence>
<dbReference type="Proteomes" id="UP000189670">
    <property type="component" value="Unassembled WGS sequence"/>
</dbReference>